<gene>
    <name evidence="1" type="ORF">ACFSC9_08745</name>
</gene>
<sequence>MTHQYEEGMSSLLEQLHVLSVGIIERLNIISDEELFSFIDEREVLIKRMEMYRAELTEEHKVQISELMNMDPIILNKMDQIKQEAGQWLERQGTIRNQQHAYHQHYVTDSFFVDRRK</sequence>
<evidence type="ECO:0000313" key="1">
    <source>
        <dbReference type="EMBL" id="MFD1885614.1"/>
    </source>
</evidence>
<accession>A0ABW4RIQ8</accession>
<dbReference type="RefSeq" id="WP_347326761.1">
    <property type="nucleotide sequence ID" value="NZ_JBCGUH010000015.1"/>
</dbReference>
<protein>
    <recommendedName>
        <fullName evidence="3">Flagellar protein FliT</fullName>
    </recommendedName>
</protein>
<reference evidence="2" key="1">
    <citation type="journal article" date="2019" name="Int. J. Syst. Evol. Microbiol.">
        <title>The Global Catalogue of Microorganisms (GCM) 10K type strain sequencing project: providing services to taxonomists for standard genome sequencing and annotation.</title>
        <authorList>
            <consortium name="The Broad Institute Genomics Platform"/>
            <consortium name="The Broad Institute Genome Sequencing Center for Infectious Disease"/>
            <person name="Wu L."/>
            <person name="Ma J."/>
        </authorList>
    </citation>
    <scope>NUCLEOTIDE SEQUENCE [LARGE SCALE GENOMIC DNA]</scope>
    <source>
        <strain evidence="2">CCUG 54950</strain>
    </source>
</reference>
<proteinExistence type="predicted"/>
<dbReference type="Proteomes" id="UP001597233">
    <property type="component" value="Unassembled WGS sequence"/>
</dbReference>
<keyword evidence="2" id="KW-1185">Reference proteome</keyword>
<comment type="caution">
    <text evidence="1">The sequence shown here is derived from an EMBL/GenBank/DDBJ whole genome shotgun (WGS) entry which is preliminary data.</text>
</comment>
<dbReference type="EMBL" id="JBHUEH010000013">
    <property type="protein sequence ID" value="MFD1885614.1"/>
    <property type="molecule type" value="Genomic_DNA"/>
</dbReference>
<name>A0ABW4RIQ8_9BACL</name>
<evidence type="ECO:0000313" key="2">
    <source>
        <dbReference type="Proteomes" id="UP001597233"/>
    </source>
</evidence>
<evidence type="ECO:0008006" key="3">
    <source>
        <dbReference type="Google" id="ProtNLM"/>
    </source>
</evidence>
<organism evidence="1 2">
    <name type="scientific">Paenibacillus wenxiniae</name>
    <dbReference type="NCBI Taxonomy" id="1636843"/>
    <lineage>
        <taxon>Bacteria</taxon>
        <taxon>Bacillati</taxon>
        <taxon>Bacillota</taxon>
        <taxon>Bacilli</taxon>
        <taxon>Bacillales</taxon>
        <taxon>Paenibacillaceae</taxon>
        <taxon>Paenibacillus</taxon>
    </lineage>
</organism>